<dbReference type="SUPFAM" id="SSF48498">
    <property type="entry name" value="Tetracyclin repressor-like, C-terminal domain"/>
    <property type="match status" value="1"/>
</dbReference>
<keyword evidence="3" id="KW-0804">Transcription</keyword>
<reference evidence="7" key="1">
    <citation type="journal article" date="2019" name="Int. J. Syst. Evol. Microbiol.">
        <title>The Global Catalogue of Microorganisms (GCM) 10K type strain sequencing project: providing services to taxonomists for standard genome sequencing and annotation.</title>
        <authorList>
            <consortium name="The Broad Institute Genomics Platform"/>
            <consortium name="The Broad Institute Genome Sequencing Center for Infectious Disease"/>
            <person name="Wu L."/>
            <person name="Ma J."/>
        </authorList>
    </citation>
    <scope>NUCLEOTIDE SEQUENCE [LARGE SCALE GENOMIC DNA]</scope>
    <source>
        <strain evidence="7">CCUG 49339</strain>
    </source>
</reference>
<keyword evidence="7" id="KW-1185">Reference proteome</keyword>
<feature type="DNA-binding region" description="H-T-H motif" evidence="4">
    <location>
        <begin position="29"/>
        <end position="48"/>
    </location>
</feature>
<dbReference type="Pfam" id="PF13305">
    <property type="entry name" value="TetR_C_33"/>
    <property type="match status" value="1"/>
</dbReference>
<evidence type="ECO:0000313" key="6">
    <source>
        <dbReference type="EMBL" id="MFD1735052.1"/>
    </source>
</evidence>
<dbReference type="Proteomes" id="UP001597214">
    <property type="component" value="Unassembled WGS sequence"/>
</dbReference>
<dbReference type="InterPro" id="IPR036271">
    <property type="entry name" value="Tet_transcr_reg_TetR-rel_C_sf"/>
</dbReference>
<keyword evidence="2 4" id="KW-0238">DNA-binding</keyword>
<dbReference type="PROSITE" id="PS50977">
    <property type="entry name" value="HTH_TETR_2"/>
    <property type="match status" value="1"/>
</dbReference>
<evidence type="ECO:0000256" key="2">
    <source>
        <dbReference type="ARBA" id="ARBA00023125"/>
    </source>
</evidence>
<evidence type="ECO:0000256" key="1">
    <source>
        <dbReference type="ARBA" id="ARBA00023015"/>
    </source>
</evidence>
<dbReference type="InterPro" id="IPR025996">
    <property type="entry name" value="MT1864/Rv1816-like_C"/>
</dbReference>
<comment type="caution">
    <text evidence="6">The sequence shown here is derived from an EMBL/GenBank/DDBJ whole genome shotgun (WGS) entry which is preliminary data.</text>
</comment>
<dbReference type="RefSeq" id="WP_377926137.1">
    <property type="nucleotide sequence ID" value="NZ_JBHUEM010000001.1"/>
</dbReference>
<evidence type="ECO:0000256" key="4">
    <source>
        <dbReference type="PROSITE-ProRule" id="PRU00335"/>
    </source>
</evidence>
<organism evidence="6 7">
    <name type="scientific">Bacillus salitolerans</name>
    <dbReference type="NCBI Taxonomy" id="1437434"/>
    <lineage>
        <taxon>Bacteria</taxon>
        <taxon>Bacillati</taxon>
        <taxon>Bacillota</taxon>
        <taxon>Bacilli</taxon>
        <taxon>Bacillales</taxon>
        <taxon>Bacillaceae</taxon>
        <taxon>Bacillus</taxon>
    </lineage>
</organism>
<protein>
    <submittedName>
        <fullName evidence="6">WHG domain-containing protein</fullName>
    </submittedName>
</protein>
<evidence type="ECO:0000313" key="7">
    <source>
        <dbReference type="Proteomes" id="UP001597214"/>
    </source>
</evidence>
<gene>
    <name evidence="6" type="ORF">ACFSCX_00600</name>
</gene>
<dbReference type="Gene3D" id="1.10.10.60">
    <property type="entry name" value="Homeodomain-like"/>
    <property type="match status" value="1"/>
</dbReference>
<evidence type="ECO:0000256" key="3">
    <source>
        <dbReference type="ARBA" id="ARBA00023163"/>
    </source>
</evidence>
<name>A0ABW4LIY7_9BACI</name>
<sequence>MSPRIGLDQTTILQTAAEIANTEGLAAVTLASLAKKLNIRPPSLYNHVDGLEGLRKKLAIYALEKLYNSLTPVVIGRSGDEAVFHLAQAYVRFARDSPGLYEATLQAPNTHDTEVQLIGKRIVELTIHVLRAYELEDEAAIHAVRGLRSILHGFASLEQKGGFGLPLDLDKSFTLLIKAYLSGIHEMKN</sequence>
<dbReference type="EMBL" id="JBHUEM010000001">
    <property type="protein sequence ID" value="MFD1735052.1"/>
    <property type="molecule type" value="Genomic_DNA"/>
</dbReference>
<proteinExistence type="predicted"/>
<dbReference type="SUPFAM" id="SSF46689">
    <property type="entry name" value="Homeodomain-like"/>
    <property type="match status" value="1"/>
</dbReference>
<dbReference type="InterPro" id="IPR009057">
    <property type="entry name" value="Homeodomain-like_sf"/>
</dbReference>
<dbReference type="InterPro" id="IPR001647">
    <property type="entry name" value="HTH_TetR"/>
</dbReference>
<keyword evidence="1" id="KW-0805">Transcription regulation</keyword>
<feature type="domain" description="HTH tetR-type" evidence="5">
    <location>
        <begin position="6"/>
        <end position="66"/>
    </location>
</feature>
<evidence type="ECO:0000259" key="5">
    <source>
        <dbReference type="PROSITE" id="PS50977"/>
    </source>
</evidence>
<dbReference type="Gene3D" id="1.10.357.10">
    <property type="entry name" value="Tetracycline Repressor, domain 2"/>
    <property type="match status" value="1"/>
</dbReference>
<accession>A0ABW4LIY7</accession>